<reference evidence="4" key="1">
    <citation type="journal article" date="2019" name="Int. J. Syst. Evol. Microbiol.">
        <title>The Global Catalogue of Microorganisms (GCM) 10K type strain sequencing project: providing services to taxonomists for standard genome sequencing and annotation.</title>
        <authorList>
            <consortium name="The Broad Institute Genomics Platform"/>
            <consortium name="The Broad Institute Genome Sequencing Center for Infectious Disease"/>
            <person name="Wu L."/>
            <person name="Ma J."/>
        </authorList>
    </citation>
    <scope>NUCLEOTIDE SEQUENCE [LARGE SCALE GENOMIC DNA]</scope>
    <source>
        <strain evidence="4">CGMCC 4.1467</strain>
    </source>
</reference>
<evidence type="ECO:0000256" key="1">
    <source>
        <dbReference type="SAM" id="Phobius"/>
    </source>
</evidence>
<dbReference type="Proteomes" id="UP001596472">
    <property type="component" value="Unassembled WGS sequence"/>
</dbReference>
<name>A0ABW2L4V1_9BACT</name>
<dbReference type="PANTHER" id="PTHR10587:SF137">
    <property type="entry name" value="4-DEOXY-4-FORMAMIDO-L-ARABINOSE-PHOSPHOUNDECAPRENOL DEFORMYLASE ARND-RELATED"/>
    <property type="match status" value="1"/>
</dbReference>
<proteinExistence type="predicted"/>
<dbReference type="GO" id="GO:0016787">
    <property type="term" value="F:hydrolase activity"/>
    <property type="evidence" value="ECO:0007669"/>
    <property type="project" value="UniProtKB-KW"/>
</dbReference>
<keyword evidence="3" id="KW-0378">Hydrolase</keyword>
<accession>A0ABW2L4V1</accession>
<evidence type="ECO:0000259" key="2">
    <source>
        <dbReference type="PROSITE" id="PS51677"/>
    </source>
</evidence>
<dbReference type="EC" id="3.-.-.-" evidence="3"/>
<gene>
    <name evidence="3" type="ORF">ACFQY0_05515</name>
</gene>
<dbReference type="InterPro" id="IPR011330">
    <property type="entry name" value="Glyco_hydro/deAcase_b/a-brl"/>
</dbReference>
<feature type="transmembrane region" description="Helical" evidence="1">
    <location>
        <begin position="72"/>
        <end position="95"/>
    </location>
</feature>
<dbReference type="RefSeq" id="WP_379710072.1">
    <property type="nucleotide sequence ID" value="NZ_JBHTBS010000002.1"/>
</dbReference>
<keyword evidence="1" id="KW-1133">Transmembrane helix</keyword>
<dbReference type="Pfam" id="PF01522">
    <property type="entry name" value="Polysacc_deac_1"/>
    <property type="match status" value="1"/>
</dbReference>
<dbReference type="EMBL" id="JBHTBS010000002">
    <property type="protein sequence ID" value="MFC7336625.1"/>
    <property type="molecule type" value="Genomic_DNA"/>
</dbReference>
<dbReference type="CDD" id="cd10917">
    <property type="entry name" value="CE4_NodB_like_6s_7s"/>
    <property type="match status" value="1"/>
</dbReference>
<keyword evidence="1" id="KW-0812">Transmembrane</keyword>
<evidence type="ECO:0000313" key="3">
    <source>
        <dbReference type="EMBL" id="MFC7336625.1"/>
    </source>
</evidence>
<dbReference type="InterPro" id="IPR002509">
    <property type="entry name" value="NODB_dom"/>
</dbReference>
<comment type="caution">
    <text evidence="3">The sequence shown here is derived from an EMBL/GenBank/DDBJ whole genome shotgun (WGS) entry which is preliminary data.</text>
</comment>
<dbReference type="PROSITE" id="PS51677">
    <property type="entry name" value="NODB"/>
    <property type="match status" value="1"/>
</dbReference>
<feature type="transmembrane region" description="Helical" evidence="1">
    <location>
        <begin position="160"/>
        <end position="179"/>
    </location>
</feature>
<sequence length="395" mass="43926">MIGETIKSGDNRAASPFFRVFGGRLKVADGDAVAMGKSVGNHSLEWAVLSTLVPGVVGVAVFDGLWRLGGCWAAWLGLLPMTFIALHVLGFLLGAWSPRGTFLVWSGALTAWALALLRWGGETPLVWVAWLWLGFIALQVLGMIGLVWQRMMRVEGPKGITLRIVLAVLIHLGIALIWWQFGAAWGASAFVGMVAVWALGTFNPTNEIFGPMPMRLDQRQALLTIDDGPDPEDTPVILDLLDKHGVKAVFFVIGDKVRRFPELAKEIVARGHELGNHTMTHPQHSMWSAGPVRMRREIEECSRVIEEMSGQRPRWFRAPVGHRNYFTHPIAAELGMEVVVWSRRGFDTLDREVEGIVDDLTRNLRYGEILLLHESTKQAPQVVKRVLEEVAPLKD</sequence>
<keyword evidence="1" id="KW-0472">Membrane</keyword>
<feature type="transmembrane region" description="Helical" evidence="1">
    <location>
        <begin position="127"/>
        <end position="148"/>
    </location>
</feature>
<feature type="transmembrane region" description="Helical" evidence="1">
    <location>
        <begin position="185"/>
        <end position="205"/>
    </location>
</feature>
<keyword evidence="4" id="KW-1185">Reference proteome</keyword>
<organism evidence="3 4">
    <name type="scientific">Haloferula chungangensis</name>
    <dbReference type="NCBI Taxonomy" id="1048331"/>
    <lineage>
        <taxon>Bacteria</taxon>
        <taxon>Pseudomonadati</taxon>
        <taxon>Verrucomicrobiota</taxon>
        <taxon>Verrucomicrobiia</taxon>
        <taxon>Verrucomicrobiales</taxon>
        <taxon>Verrucomicrobiaceae</taxon>
        <taxon>Haloferula</taxon>
    </lineage>
</organism>
<dbReference type="Gene3D" id="3.20.20.370">
    <property type="entry name" value="Glycoside hydrolase/deacetylase"/>
    <property type="match status" value="1"/>
</dbReference>
<dbReference type="InterPro" id="IPR050248">
    <property type="entry name" value="Polysacc_deacetylase_ArnD"/>
</dbReference>
<feature type="transmembrane region" description="Helical" evidence="1">
    <location>
        <begin position="46"/>
        <end position="66"/>
    </location>
</feature>
<evidence type="ECO:0000313" key="4">
    <source>
        <dbReference type="Proteomes" id="UP001596472"/>
    </source>
</evidence>
<dbReference type="PANTHER" id="PTHR10587">
    <property type="entry name" value="GLYCOSYL TRANSFERASE-RELATED"/>
    <property type="match status" value="1"/>
</dbReference>
<dbReference type="SUPFAM" id="SSF88713">
    <property type="entry name" value="Glycoside hydrolase/deacetylase"/>
    <property type="match status" value="1"/>
</dbReference>
<feature type="domain" description="NodB homology" evidence="2">
    <location>
        <begin position="219"/>
        <end position="395"/>
    </location>
</feature>
<protein>
    <submittedName>
        <fullName evidence="3">Polysaccharide deacetylase family protein</fullName>
        <ecNumber evidence="3">3.-.-.-</ecNumber>
    </submittedName>
</protein>
<feature type="transmembrane region" description="Helical" evidence="1">
    <location>
        <begin position="102"/>
        <end position="121"/>
    </location>
</feature>